<dbReference type="AlphaFoldDB" id="A0A395T9J4"/>
<accession>A0A395T9J4</accession>
<dbReference type="OrthoDB" id="5065353at2759"/>
<evidence type="ECO:0000313" key="2">
    <source>
        <dbReference type="Proteomes" id="UP000266234"/>
    </source>
</evidence>
<organism evidence="1 2">
    <name type="scientific">Fusarium longipes</name>
    <dbReference type="NCBI Taxonomy" id="694270"/>
    <lineage>
        <taxon>Eukaryota</taxon>
        <taxon>Fungi</taxon>
        <taxon>Dikarya</taxon>
        <taxon>Ascomycota</taxon>
        <taxon>Pezizomycotina</taxon>
        <taxon>Sordariomycetes</taxon>
        <taxon>Hypocreomycetidae</taxon>
        <taxon>Hypocreales</taxon>
        <taxon>Nectriaceae</taxon>
        <taxon>Fusarium</taxon>
    </lineage>
</organism>
<protein>
    <submittedName>
        <fullName evidence="1">Uncharacterized protein</fullName>
    </submittedName>
</protein>
<comment type="caution">
    <text evidence="1">The sequence shown here is derived from an EMBL/GenBank/DDBJ whole genome shotgun (WGS) entry which is preliminary data.</text>
</comment>
<reference evidence="1 2" key="1">
    <citation type="journal article" date="2018" name="PLoS Pathog.">
        <title>Evolution of structural diversity of trichothecenes, a family of toxins produced by plant pathogenic and entomopathogenic fungi.</title>
        <authorList>
            <person name="Proctor R.H."/>
            <person name="McCormick S.P."/>
            <person name="Kim H.S."/>
            <person name="Cardoza R.E."/>
            <person name="Stanley A.M."/>
            <person name="Lindo L."/>
            <person name="Kelly A."/>
            <person name="Brown D.W."/>
            <person name="Lee T."/>
            <person name="Vaughan M.M."/>
            <person name="Alexander N.J."/>
            <person name="Busman M."/>
            <person name="Gutierrez S."/>
        </authorList>
    </citation>
    <scope>NUCLEOTIDE SEQUENCE [LARGE SCALE GENOMIC DNA]</scope>
    <source>
        <strain evidence="1 2">NRRL 20695</strain>
    </source>
</reference>
<dbReference type="EMBL" id="PXOG01000011">
    <property type="protein sequence ID" value="RGP81400.1"/>
    <property type="molecule type" value="Genomic_DNA"/>
</dbReference>
<gene>
    <name evidence="1" type="ORF">FLONG3_544</name>
</gene>
<sequence length="646" mass="71582">MVYIESITLVPNQRLPLVVSDNPDYPDLDLLGNQTRDYGNDVLYNVQTNQTAQFPAVVKPPGNILLTVKLSCTLGEFDGLDLCLGTRPSQYCYLVSDWLKPEPEATEISFNMRLQRKDLTATMSSPWCVNGMTKFELYYDDGSLFSPKCKDQPAPVPLELYTLGATLPAYYNSGVPLLLLRMFVRAAVAQEVVTAEQWVALVTKICHGSAEPETGIASDTENHWLKYNTIDGKPAFVWSNSLNPAGLSDEESMYMNYGGNFYLIAWLDAYRGFKKNSKRLSLVNCYDQAEAVEVALSLGISYECIAWEYHQPFGFITRKAQLVGWGECNNPYFKQVPANKVLDEMDPNRSPFGNHAFLSWNPTIKLSPDDFAEDINPSDYTGRFAIDACAGPHLGNEVRGVWVSPTSYPLNYTDNSTYWKTRDDKYLNKPDLFPKYQHHNWTPGVTGLNSDAWGKPLKYLNEDPFKGSSIVFPTQGDFPNSTLAFGGSISDLQSSFTASLHNNVPNSTGWQSVIIPTITLAGGGSTREIKLFDDTQPAFNYTSLKISILPTLTAALSAQQARAAQVIITSTLEASDFQANLATPNETQKIHVLQADFTGLMVCMNLFIEITGYVGVDAIKDLVSAMEKQLGSVPGIDGNLWQQALD</sequence>
<proteinExistence type="predicted"/>
<evidence type="ECO:0000313" key="1">
    <source>
        <dbReference type="EMBL" id="RGP81400.1"/>
    </source>
</evidence>
<keyword evidence="2" id="KW-1185">Reference proteome</keyword>
<dbReference type="Proteomes" id="UP000266234">
    <property type="component" value="Unassembled WGS sequence"/>
</dbReference>
<name>A0A395T9J4_9HYPO</name>